<dbReference type="InterPro" id="IPR016024">
    <property type="entry name" value="ARM-type_fold"/>
</dbReference>
<gene>
    <name evidence="1" type="ORF">DIT97_15480</name>
</gene>
<dbReference type="AlphaFoldDB" id="A0A3D3R6B0"/>
<name>A0A3D3R6B0_9PLAN</name>
<proteinExistence type="predicted"/>
<sequence length="260" mass="28501">MQQTLSDNWTLDVGPAFSRRETDDGFTVFERPGMEIWAVIYCEQSFDADKAVRSFLDWTKPAKSDVAFRRSSDGIAGRAVLTNEQNAWTLTAVAASHGRIIKLDFRFPEQGQVDSAVAIWHSLKCSVPAWVEMCGRASPPLAELREALERGIDVEEAIEGIEERGQVGDAIPVLLEASKSDTQTVRQSTCEALGLIGDTSDEVLAALRARLNDRSVQVRAWSADALLDLGEPAETIVPFMIEGLQKNESPIPKGEGRVQG</sequence>
<dbReference type="InterPro" id="IPR011989">
    <property type="entry name" value="ARM-like"/>
</dbReference>
<evidence type="ECO:0008006" key="3">
    <source>
        <dbReference type="Google" id="ProtNLM"/>
    </source>
</evidence>
<protein>
    <recommendedName>
        <fullName evidence="3">HEAT repeat domain-containing protein</fullName>
    </recommendedName>
</protein>
<reference evidence="1 2" key="1">
    <citation type="journal article" date="2018" name="Nat. Biotechnol.">
        <title>A standardized bacterial taxonomy based on genome phylogeny substantially revises the tree of life.</title>
        <authorList>
            <person name="Parks D.H."/>
            <person name="Chuvochina M."/>
            <person name="Waite D.W."/>
            <person name="Rinke C."/>
            <person name="Skarshewski A."/>
            <person name="Chaumeil P.A."/>
            <person name="Hugenholtz P."/>
        </authorList>
    </citation>
    <scope>NUCLEOTIDE SEQUENCE [LARGE SCALE GENOMIC DNA]</scope>
    <source>
        <strain evidence="1">UBA9375</strain>
    </source>
</reference>
<comment type="caution">
    <text evidence="1">The sequence shown here is derived from an EMBL/GenBank/DDBJ whole genome shotgun (WGS) entry which is preliminary data.</text>
</comment>
<dbReference type="Proteomes" id="UP000263642">
    <property type="component" value="Unassembled WGS sequence"/>
</dbReference>
<feature type="non-terminal residue" evidence="1">
    <location>
        <position position="260"/>
    </location>
</feature>
<dbReference type="Gene3D" id="1.25.10.10">
    <property type="entry name" value="Leucine-rich Repeat Variant"/>
    <property type="match status" value="1"/>
</dbReference>
<evidence type="ECO:0000313" key="2">
    <source>
        <dbReference type="Proteomes" id="UP000263642"/>
    </source>
</evidence>
<dbReference type="SUPFAM" id="SSF48371">
    <property type="entry name" value="ARM repeat"/>
    <property type="match status" value="1"/>
</dbReference>
<dbReference type="EMBL" id="DQAY01000090">
    <property type="protein sequence ID" value="HCO24363.1"/>
    <property type="molecule type" value="Genomic_DNA"/>
</dbReference>
<dbReference type="Pfam" id="PF13646">
    <property type="entry name" value="HEAT_2"/>
    <property type="match status" value="1"/>
</dbReference>
<evidence type="ECO:0000313" key="1">
    <source>
        <dbReference type="EMBL" id="HCO24363.1"/>
    </source>
</evidence>
<accession>A0A3D3R6B0</accession>
<organism evidence="1 2">
    <name type="scientific">Gimesia maris</name>
    <dbReference type="NCBI Taxonomy" id="122"/>
    <lineage>
        <taxon>Bacteria</taxon>
        <taxon>Pseudomonadati</taxon>
        <taxon>Planctomycetota</taxon>
        <taxon>Planctomycetia</taxon>
        <taxon>Planctomycetales</taxon>
        <taxon>Planctomycetaceae</taxon>
        <taxon>Gimesia</taxon>
    </lineage>
</organism>